<evidence type="ECO:0000313" key="1">
    <source>
        <dbReference type="EMBL" id="KFN02491.1"/>
    </source>
</evidence>
<accession>A0A090ZE12</accession>
<dbReference type="STRING" id="1405.B7492_01230"/>
<protein>
    <submittedName>
        <fullName evidence="2">Oligopeptide-binding protein oppA</fullName>
    </submittedName>
    <submittedName>
        <fullName evidence="1">Putative oligopeptide ABC transporter, oligopeptide-binding domain protein</fullName>
    </submittedName>
</protein>
<evidence type="ECO:0000313" key="2">
    <source>
        <dbReference type="EMBL" id="RFT65938.1"/>
    </source>
</evidence>
<sequence length="99" mass="11497">MIDNPSGTIEEFVLTSKRNYDRYHNSKVNELAIEVVQTLDIEKRKEIYRKLYQELSEDPSVIFLNNSKVVFVHNARIQGLQEDNHNGILLSLPKLKIGQ</sequence>
<dbReference type="Proteomes" id="UP000264294">
    <property type="component" value="Unassembled WGS sequence"/>
</dbReference>
<dbReference type="AlphaFoldDB" id="A0A090ZE12"/>
<dbReference type="EMBL" id="JMQC01000008">
    <property type="protein sequence ID" value="KFN02491.1"/>
    <property type="molecule type" value="Genomic_DNA"/>
</dbReference>
<reference evidence="2 4" key="2">
    <citation type="submission" date="2018-08" db="EMBL/GenBank/DDBJ databases">
        <title>Bacillus clarus sp. nov. strain PS00077A.</title>
        <authorList>
            <person name="Mendez Acevedo M."/>
            <person name="Carroll L."/>
            <person name="Mukherjee M."/>
            <person name="Wiedmann M."/>
            <person name="Kovac J."/>
        </authorList>
    </citation>
    <scope>NUCLEOTIDE SEQUENCE [LARGE SCALE GENOMIC DNA]</scope>
    <source>
        <strain evidence="2 4">PS00077A</strain>
    </source>
</reference>
<keyword evidence="4" id="KW-1185">Reference proteome</keyword>
<name>A0A090ZE12_9BACI</name>
<proteinExistence type="predicted"/>
<evidence type="ECO:0000313" key="4">
    <source>
        <dbReference type="Proteomes" id="UP000264294"/>
    </source>
</evidence>
<dbReference type="Gene3D" id="3.40.190.10">
    <property type="entry name" value="Periplasmic binding protein-like II"/>
    <property type="match status" value="1"/>
</dbReference>
<organism evidence="1 3">
    <name type="scientific">Bacillus clarus</name>
    <dbReference type="NCBI Taxonomy" id="2338372"/>
    <lineage>
        <taxon>Bacteria</taxon>
        <taxon>Bacillati</taxon>
        <taxon>Bacillota</taxon>
        <taxon>Bacilli</taxon>
        <taxon>Bacillales</taxon>
        <taxon>Bacillaceae</taxon>
        <taxon>Bacillus</taxon>
        <taxon>Bacillus cereus group</taxon>
    </lineage>
</organism>
<comment type="caution">
    <text evidence="1">The sequence shown here is derived from an EMBL/GenBank/DDBJ whole genome shotgun (WGS) entry which is preliminary data.</text>
</comment>
<dbReference type="SUPFAM" id="SSF53850">
    <property type="entry name" value="Periplasmic binding protein-like II"/>
    <property type="match status" value="1"/>
</dbReference>
<dbReference type="Gene3D" id="3.10.105.10">
    <property type="entry name" value="Dipeptide-binding Protein, Domain 3"/>
    <property type="match status" value="1"/>
</dbReference>
<reference evidence="1 3" key="1">
    <citation type="submission" date="2014-04" db="EMBL/GenBank/DDBJ databases">
        <authorList>
            <person name="Bishop-Lilly K.A."/>
            <person name="Broomall S.M."/>
            <person name="Chain P.S."/>
            <person name="Chertkov O."/>
            <person name="Coyne S.R."/>
            <person name="Daligault H.E."/>
            <person name="Davenport K.W."/>
            <person name="Erkkila T."/>
            <person name="Frey K.G."/>
            <person name="Gibbons H.S."/>
            <person name="Gu W."/>
            <person name="Jaissle J."/>
            <person name="Johnson S.L."/>
            <person name="Koroleva G.I."/>
            <person name="Ladner J.T."/>
            <person name="Lo C.-C."/>
            <person name="Minogue T.D."/>
            <person name="Munk C."/>
            <person name="Palacios G.F."/>
            <person name="Redden C.L."/>
            <person name="Rosenzweig C.N."/>
            <person name="Scholz M.B."/>
            <person name="Teshima H."/>
            <person name="Xu Y."/>
        </authorList>
    </citation>
    <scope>NUCLEOTIDE SEQUENCE [LARGE SCALE GENOMIC DNA]</scope>
    <source>
        <strain evidence="1 3">BHP</strain>
    </source>
</reference>
<dbReference type="EMBL" id="QVOD01000019">
    <property type="protein sequence ID" value="RFT65938.1"/>
    <property type="molecule type" value="Genomic_DNA"/>
</dbReference>
<evidence type="ECO:0000313" key="3">
    <source>
        <dbReference type="Proteomes" id="UP000029389"/>
    </source>
</evidence>
<gene>
    <name evidence="2" type="ORF">D0U04_16365</name>
    <name evidence="1" type="ORF">DJ93_2724</name>
</gene>
<dbReference type="Proteomes" id="UP000029389">
    <property type="component" value="Unassembled WGS sequence"/>
</dbReference>
<dbReference type="PATRIC" id="fig|1405.8.peg.2872"/>